<dbReference type="PANTHER" id="PTHR38644">
    <property type="entry name" value="EXPRESSED PROTEIN"/>
    <property type="match status" value="1"/>
</dbReference>
<feature type="transmembrane region" description="Helical" evidence="2">
    <location>
        <begin position="498"/>
        <end position="519"/>
    </location>
</feature>
<feature type="transmembrane region" description="Helical" evidence="2">
    <location>
        <begin position="464"/>
        <end position="486"/>
    </location>
</feature>
<organism evidence="3 4">
    <name type="scientific">Mycena metata</name>
    <dbReference type="NCBI Taxonomy" id="1033252"/>
    <lineage>
        <taxon>Eukaryota</taxon>
        <taxon>Fungi</taxon>
        <taxon>Dikarya</taxon>
        <taxon>Basidiomycota</taxon>
        <taxon>Agaricomycotina</taxon>
        <taxon>Agaricomycetes</taxon>
        <taxon>Agaricomycetidae</taxon>
        <taxon>Agaricales</taxon>
        <taxon>Marasmiineae</taxon>
        <taxon>Mycenaceae</taxon>
        <taxon>Mycena</taxon>
    </lineage>
</organism>
<gene>
    <name evidence="3" type="ORF">B0H16DRAFT_1408000</name>
</gene>
<proteinExistence type="predicted"/>
<comment type="caution">
    <text evidence="3">The sequence shown here is derived from an EMBL/GenBank/DDBJ whole genome shotgun (WGS) entry which is preliminary data.</text>
</comment>
<dbReference type="PANTHER" id="PTHR38644:SF1">
    <property type="entry name" value="EXPRESSED PROTEIN"/>
    <property type="match status" value="1"/>
</dbReference>
<keyword evidence="1" id="KW-0175">Coiled coil</keyword>
<reference evidence="3" key="1">
    <citation type="submission" date="2023-03" db="EMBL/GenBank/DDBJ databases">
        <title>Massive genome expansion in bonnet fungi (Mycena s.s.) driven by repeated elements and novel gene families across ecological guilds.</title>
        <authorList>
            <consortium name="Lawrence Berkeley National Laboratory"/>
            <person name="Harder C.B."/>
            <person name="Miyauchi S."/>
            <person name="Viragh M."/>
            <person name="Kuo A."/>
            <person name="Thoen E."/>
            <person name="Andreopoulos B."/>
            <person name="Lu D."/>
            <person name="Skrede I."/>
            <person name="Drula E."/>
            <person name="Henrissat B."/>
            <person name="Morin E."/>
            <person name="Kohler A."/>
            <person name="Barry K."/>
            <person name="LaButti K."/>
            <person name="Morin E."/>
            <person name="Salamov A."/>
            <person name="Lipzen A."/>
            <person name="Mereny Z."/>
            <person name="Hegedus B."/>
            <person name="Baldrian P."/>
            <person name="Stursova M."/>
            <person name="Weitz H."/>
            <person name="Taylor A."/>
            <person name="Grigoriev I.V."/>
            <person name="Nagy L.G."/>
            <person name="Martin F."/>
            <person name="Kauserud H."/>
        </authorList>
    </citation>
    <scope>NUCLEOTIDE SEQUENCE</scope>
    <source>
        <strain evidence="3">CBHHK182m</strain>
    </source>
</reference>
<keyword evidence="2" id="KW-0812">Transmembrane</keyword>
<evidence type="ECO:0000313" key="3">
    <source>
        <dbReference type="EMBL" id="KAJ7774902.1"/>
    </source>
</evidence>
<dbReference type="EMBL" id="JARKIB010000011">
    <property type="protein sequence ID" value="KAJ7774902.1"/>
    <property type="molecule type" value="Genomic_DNA"/>
</dbReference>
<name>A0AAD7NTW9_9AGAR</name>
<evidence type="ECO:0000256" key="2">
    <source>
        <dbReference type="SAM" id="Phobius"/>
    </source>
</evidence>
<evidence type="ECO:0000256" key="1">
    <source>
        <dbReference type="SAM" id="Coils"/>
    </source>
</evidence>
<dbReference type="AlphaFoldDB" id="A0AAD7NTW9"/>
<keyword evidence="4" id="KW-1185">Reference proteome</keyword>
<keyword evidence="2" id="KW-1133">Transmembrane helix</keyword>
<sequence>MPCRPLARTLARTRATRCYSALPKLKAAQTPANETLHLLEATAEIVPQVLADDARQLGLYSDILSVALADLRSPHPRPARLVVHGTDKAGARTLISALLQEPFSSDAEKARAVRERWDTAPPDQTSLTIEYGAPATEDLLRLPLAFLNQFPVPLQIVETTDPALLHTADIPVIVTRLDELHTLTITRPDALVVLNIEEVADSQPRASTSHSPIPTKVLFVRPSQALRAQIGIDSSQAAVIGEHTTNFVASGMPTLIQSLGDILHSLQSASALRNRTALAQIQSALAACRAAVQDARGELDRIAGNVSDMNAAIEEERVKAQREVFGLPNDHAVDRALEDATTYMKYKIDHMKWRRQLTSIDETTTYITATVNRVWCTGLEKQLLFHAGRLEHMQKMFTERAFALLAPSNTRALHSPVLHNALRQLTAAPAFPVQPTTLVQPLSARSAVILGAPTAELHVAGQRALFGLGTSAAAGMVISWTGYLGYFMNAHSLMGSIMLEPGTAVATGMLVSTLGVYWSSRKWNKARTRWWEDFMRVAGGVKQDITETLDQTMENQVLVVARTGCSELSKRLGERKSELDRLQERLDALSAAAGQLQRRK</sequence>
<accession>A0AAD7NTW9</accession>
<dbReference type="Proteomes" id="UP001215598">
    <property type="component" value="Unassembled WGS sequence"/>
</dbReference>
<evidence type="ECO:0000313" key="4">
    <source>
        <dbReference type="Proteomes" id="UP001215598"/>
    </source>
</evidence>
<keyword evidence="2" id="KW-0472">Membrane</keyword>
<evidence type="ECO:0008006" key="5">
    <source>
        <dbReference type="Google" id="ProtNLM"/>
    </source>
</evidence>
<feature type="coiled-coil region" evidence="1">
    <location>
        <begin position="565"/>
        <end position="599"/>
    </location>
</feature>
<protein>
    <recommendedName>
        <fullName evidence="5">Transmembrane protein</fullName>
    </recommendedName>
</protein>